<protein>
    <submittedName>
        <fullName evidence="2">Microcystin-dependent protein</fullName>
    </submittedName>
</protein>
<dbReference type="Proteomes" id="UP000315751">
    <property type="component" value="Unassembled WGS sequence"/>
</dbReference>
<dbReference type="InterPro" id="IPR037053">
    <property type="entry name" value="Phage_tail_collar_dom_sf"/>
</dbReference>
<dbReference type="Pfam" id="PF07484">
    <property type="entry name" value="Collar"/>
    <property type="match status" value="1"/>
</dbReference>
<dbReference type="AlphaFoldDB" id="A0A560GTX1"/>
<dbReference type="EMBL" id="VITR01000015">
    <property type="protein sequence ID" value="TWB37241.1"/>
    <property type="molecule type" value="Genomic_DNA"/>
</dbReference>
<evidence type="ECO:0000313" key="2">
    <source>
        <dbReference type="EMBL" id="TWB37241.1"/>
    </source>
</evidence>
<name>A0A560GTX1_9PROT</name>
<dbReference type="Gene3D" id="3.90.1340.10">
    <property type="entry name" value="Phage tail collar domain"/>
    <property type="match status" value="1"/>
</dbReference>
<dbReference type="OrthoDB" id="9810174at2"/>
<sequence>MDSFIGTVMLWSAPWIPSNWAVCDGRLLQISQYQALFAIIGTYYGGDGIRTFALPDLRQRVPVGAPQINNVGLQSGAPSTTPGQLGNPVTLTAGNLPAHTHTATFTGSGGASGGSAVASGPVSLTFSDGSGTITGTGSAKIGTTAPGAKSQTLTEGALLTHGGAGSQIYTTSGTPVRVGAADAVSVTGTCSGVSGTVSGTISLPVTGSTGGITGGTVAIGITGSNAPVDLKLPTLLMNYIICLNGIFPSRD</sequence>
<dbReference type="RefSeq" id="WP_145735180.1">
    <property type="nucleotide sequence ID" value="NZ_VITR01000015.1"/>
</dbReference>
<evidence type="ECO:0000313" key="3">
    <source>
        <dbReference type="Proteomes" id="UP000315751"/>
    </source>
</evidence>
<comment type="caution">
    <text evidence="2">The sequence shown here is derived from an EMBL/GenBank/DDBJ whole genome shotgun (WGS) entry which is preliminary data.</text>
</comment>
<proteinExistence type="predicted"/>
<feature type="domain" description="Phage tail collar" evidence="1">
    <location>
        <begin position="6"/>
        <end position="62"/>
    </location>
</feature>
<keyword evidence="3" id="KW-1185">Reference proteome</keyword>
<dbReference type="SUPFAM" id="SSF88874">
    <property type="entry name" value="Receptor-binding domain of short tail fibre protein gp12"/>
    <property type="match status" value="1"/>
</dbReference>
<evidence type="ECO:0000259" key="1">
    <source>
        <dbReference type="Pfam" id="PF07484"/>
    </source>
</evidence>
<reference evidence="2 3" key="1">
    <citation type="submission" date="2019-06" db="EMBL/GenBank/DDBJ databases">
        <title>Genomic Encyclopedia of Type Strains, Phase IV (KMG-V): Genome sequencing to study the core and pangenomes of soil and plant-associated prokaryotes.</title>
        <authorList>
            <person name="Whitman W."/>
        </authorList>
    </citation>
    <scope>NUCLEOTIDE SEQUENCE [LARGE SCALE GENOMIC DNA]</scope>
    <source>
        <strain evidence="2 3">BR 11622</strain>
    </source>
</reference>
<accession>A0A560GTX1</accession>
<dbReference type="InterPro" id="IPR011083">
    <property type="entry name" value="Phage_tail_collar_dom"/>
</dbReference>
<organism evidence="2 3">
    <name type="scientific">Nitrospirillum amazonense</name>
    <dbReference type="NCBI Taxonomy" id="28077"/>
    <lineage>
        <taxon>Bacteria</taxon>
        <taxon>Pseudomonadati</taxon>
        <taxon>Pseudomonadota</taxon>
        <taxon>Alphaproteobacteria</taxon>
        <taxon>Rhodospirillales</taxon>
        <taxon>Azospirillaceae</taxon>
        <taxon>Nitrospirillum</taxon>
    </lineage>
</organism>
<gene>
    <name evidence="2" type="ORF">FBZ90_11554</name>
</gene>